<dbReference type="EMBL" id="BAABHF010000022">
    <property type="protein sequence ID" value="GAA4496941.1"/>
    <property type="molecule type" value="Genomic_DNA"/>
</dbReference>
<evidence type="ECO:0008006" key="3">
    <source>
        <dbReference type="Google" id="ProtNLM"/>
    </source>
</evidence>
<comment type="caution">
    <text evidence="1">The sequence shown here is derived from an EMBL/GenBank/DDBJ whole genome shotgun (WGS) entry which is preliminary data.</text>
</comment>
<reference evidence="2" key="1">
    <citation type="journal article" date="2019" name="Int. J. Syst. Evol. Microbiol.">
        <title>The Global Catalogue of Microorganisms (GCM) 10K type strain sequencing project: providing services to taxonomists for standard genome sequencing and annotation.</title>
        <authorList>
            <consortium name="The Broad Institute Genomics Platform"/>
            <consortium name="The Broad Institute Genome Sequencing Center for Infectious Disease"/>
            <person name="Wu L."/>
            <person name="Ma J."/>
        </authorList>
    </citation>
    <scope>NUCLEOTIDE SEQUENCE [LARGE SCALE GENOMIC DNA]</scope>
    <source>
        <strain evidence="2">JCM 17933</strain>
    </source>
</reference>
<dbReference type="RefSeq" id="WP_329247184.1">
    <property type="nucleotide sequence ID" value="NZ_BAABHF010000022.1"/>
</dbReference>
<dbReference type="InterPro" id="IPR049801">
    <property type="entry name" value="T7SS_assoc-like"/>
</dbReference>
<evidence type="ECO:0000313" key="1">
    <source>
        <dbReference type="EMBL" id="GAA4496941.1"/>
    </source>
</evidence>
<gene>
    <name evidence="1" type="ORF">GCM10023191_039690</name>
</gene>
<protein>
    <recommendedName>
        <fullName evidence="3">Type VII secretion system-associated protein</fullName>
    </recommendedName>
</protein>
<sequence>MAENKLKLDKAGLKSFIDNQIVPFANSLDKVANQDNDEGVTMDSLLGNGKIPEHENEIFKIQHPLSVGQLATDDSRTHGKAVVSKITDVAQSISDIYVKQIKLFNDLHRNLDTTITKLMDGQHDNLTKIDGKIFLDGLGTLPGDFQGTGSTEQS</sequence>
<name>A0ABP8Q381_9ACTN</name>
<organism evidence="1 2">
    <name type="scientific">Actinoallomurus oryzae</name>
    <dbReference type="NCBI Taxonomy" id="502180"/>
    <lineage>
        <taxon>Bacteria</taxon>
        <taxon>Bacillati</taxon>
        <taxon>Actinomycetota</taxon>
        <taxon>Actinomycetes</taxon>
        <taxon>Streptosporangiales</taxon>
        <taxon>Thermomonosporaceae</taxon>
        <taxon>Actinoallomurus</taxon>
    </lineage>
</organism>
<evidence type="ECO:0000313" key="2">
    <source>
        <dbReference type="Proteomes" id="UP001500503"/>
    </source>
</evidence>
<dbReference type="NCBIfam" id="NF033533">
    <property type="entry name" value="lone7_assoc_B"/>
    <property type="match status" value="1"/>
</dbReference>
<accession>A0ABP8Q381</accession>
<keyword evidence="2" id="KW-1185">Reference proteome</keyword>
<proteinExistence type="predicted"/>
<dbReference type="Proteomes" id="UP001500503">
    <property type="component" value="Unassembled WGS sequence"/>
</dbReference>